<proteinExistence type="predicted"/>
<evidence type="ECO:0000313" key="2">
    <source>
        <dbReference type="EMBL" id="GGI08570.1"/>
    </source>
</evidence>
<accession>A0A8J3ACE6</accession>
<sequence>MVVGCAGGSGEDAGSGDALDNQAGGESESSQVAEVSFQGPLRKDGDLWVVDAEPNDIIAAPGGTIAMPEDSESVTYTTRVGTDCRTSNDRSLFLETHRGDVVVISSTGDQYDIVDTNPLKLLGSWNASSRECVQGEGDS</sequence>
<reference evidence="2" key="1">
    <citation type="journal article" date="2014" name="Int. J. Syst. Evol. Microbiol.">
        <title>Complete genome sequence of Corynebacterium casei LMG S-19264T (=DSM 44701T), isolated from a smear-ripened cheese.</title>
        <authorList>
            <consortium name="US DOE Joint Genome Institute (JGI-PGF)"/>
            <person name="Walter F."/>
            <person name="Albersmeier A."/>
            <person name="Kalinowski J."/>
            <person name="Ruckert C."/>
        </authorList>
    </citation>
    <scope>NUCLEOTIDE SEQUENCE</scope>
    <source>
        <strain evidence="2">CGMCC 1.14988</strain>
    </source>
</reference>
<protein>
    <submittedName>
        <fullName evidence="2">Uncharacterized protein</fullName>
    </submittedName>
</protein>
<name>A0A8J3ACE6_9ACTN</name>
<reference evidence="2" key="2">
    <citation type="submission" date="2020-09" db="EMBL/GenBank/DDBJ databases">
        <authorList>
            <person name="Sun Q."/>
            <person name="Zhou Y."/>
        </authorList>
    </citation>
    <scope>NUCLEOTIDE SEQUENCE</scope>
    <source>
        <strain evidence="2">CGMCC 1.14988</strain>
    </source>
</reference>
<dbReference type="EMBL" id="BMHA01000012">
    <property type="protein sequence ID" value="GGI08570.1"/>
    <property type="molecule type" value="Genomic_DNA"/>
</dbReference>
<gene>
    <name evidence="2" type="ORF">GCM10011354_29740</name>
</gene>
<evidence type="ECO:0000313" key="3">
    <source>
        <dbReference type="Proteomes" id="UP000650511"/>
    </source>
</evidence>
<dbReference type="AlphaFoldDB" id="A0A8J3ACE6"/>
<dbReference type="Proteomes" id="UP000650511">
    <property type="component" value="Unassembled WGS sequence"/>
</dbReference>
<organism evidence="2 3">
    <name type="scientific">Egicoccus halophilus</name>
    <dbReference type="NCBI Taxonomy" id="1670830"/>
    <lineage>
        <taxon>Bacteria</taxon>
        <taxon>Bacillati</taxon>
        <taxon>Actinomycetota</taxon>
        <taxon>Nitriliruptoria</taxon>
        <taxon>Egicoccales</taxon>
        <taxon>Egicoccaceae</taxon>
        <taxon>Egicoccus</taxon>
    </lineage>
</organism>
<keyword evidence="3" id="KW-1185">Reference proteome</keyword>
<comment type="caution">
    <text evidence="2">The sequence shown here is derived from an EMBL/GenBank/DDBJ whole genome shotgun (WGS) entry which is preliminary data.</text>
</comment>
<feature type="region of interest" description="Disordered" evidence="1">
    <location>
        <begin position="1"/>
        <end position="39"/>
    </location>
</feature>
<feature type="compositionally biased region" description="Gly residues" evidence="1">
    <location>
        <begin position="1"/>
        <end position="13"/>
    </location>
</feature>
<evidence type="ECO:0000256" key="1">
    <source>
        <dbReference type="SAM" id="MobiDB-lite"/>
    </source>
</evidence>